<dbReference type="SUPFAM" id="SSF51905">
    <property type="entry name" value="FAD/NAD(P)-binding domain"/>
    <property type="match status" value="1"/>
</dbReference>
<keyword evidence="3" id="KW-0285">Flavoprotein</keyword>
<evidence type="ECO:0000256" key="5">
    <source>
        <dbReference type="PIRSR" id="PIRSR000137-2"/>
    </source>
</evidence>
<keyword evidence="9" id="KW-1185">Reference proteome</keyword>
<dbReference type="InterPro" id="IPR007867">
    <property type="entry name" value="GMC_OxRtase_C"/>
</dbReference>
<organism evidence="8 9">
    <name type="scientific">Nocardia alba</name>
    <dbReference type="NCBI Taxonomy" id="225051"/>
    <lineage>
        <taxon>Bacteria</taxon>
        <taxon>Bacillati</taxon>
        <taxon>Actinomycetota</taxon>
        <taxon>Actinomycetes</taxon>
        <taxon>Mycobacteriales</taxon>
        <taxon>Nocardiaceae</taxon>
        <taxon>Nocardia</taxon>
    </lineage>
</organism>
<accession>A0A4R1FX13</accession>
<evidence type="ECO:0000256" key="2">
    <source>
        <dbReference type="ARBA" id="ARBA00010790"/>
    </source>
</evidence>
<dbReference type="PANTHER" id="PTHR11552">
    <property type="entry name" value="GLUCOSE-METHANOL-CHOLINE GMC OXIDOREDUCTASE"/>
    <property type="match status" value="1"/>
</dbReference>
<dbReference type="RefSeq" id="WP_067449639.1">
    <property type="nucleotide sequence ID" value="NZ_SMFR01000001.1"/>
</dbReference>
<dbReference type="EMBL" id="SMFR01000001">
    <property type="protein sequence ID" value="TCK00107.1"/>
    <property type="molecule type" value="Genomic_DNA"/>
</dbReference>
<sequence length="464" mass="49472">MTNTLIVGAGSAGCVLAARLSADPARSVRVFEAGPTFPTRGELPVELLDPSHLPIGPESRLVWRYARNLVRGKLIGGSGAINGSYFIRPPAVDFTAWSAVAGARWSFDSVLPTFRDLEDDKDFGNAPGHGVGGPIPISRTSHFARFSAEFARRCAVAGFTEIPDLNMSGANRAEGFGPVPLTVSLGSRAGPAVTHLYPAMTRPNLTVTSATTVTRLLLRGTRVIGVEWARGRERGRTYADQTVLCAGAVESAALLIRSGIGPEPLLRALGVATVRPAPVGAWCTDHPEIGVEFPCDEPDEPAVPLEYVLHIDDLELRPYTQMFTPGLRRIGVALMHPESTGELTLASADPSVPARIDQRYLRGERDRARLREGAALTADLLGRRIGPVDDSWLRANLGTSQHLSGTCRMGPAGDERAVVDEQGRVHGIDALTVADLSVVPVPLRRGPQAATVLLAASIADYMVV</sequence>
<dbReference type="STRING" id="1210063.GCA_001612665_02696"/>
<keyword evidence="4 5" id="KW-0274">FAD</keyword>
<dbReference type="AlphaFoldDB" id="A0A4R1FX13"/>
<evidence type="ECO:0000259" key="6">
    <source>
        <dbReference type="Pfam" id="PF00732"/>
    </source>
</evidence>
<dbReference type="SUPFAM" id="SSF54373">
    <property type="entry name" value="FAD-linked reductases, C-terminal domain"/>
    <property type="match status" value="1"/>
</dbReference>
<comment type="caution">
    <text evidence="8">The sequence shown here is derived from an EMBL/GenBank/DDBJ whole genome shotgun (WGS) entry which is preliminary data.</text>
</comment>
<dbReference type="Gene3D" id="3.30.410.40">
    <property type="match status" value="1"/>
</dbReference>
<gene>
    <name evidence="8" type="ORF">DFR71_1099</name>
</gene>
<dbReference type="GO" id="GO:0016614">
    <property type="term" value="F:oxidoreductase activity, acting on CH-OH group of donors"/>
    <property type="evidence" value="ECO:0007669"/>
    <property type="project" value="InterPro"/>
</dbReference>
<dbReference type="NCBIfam" id="TIGR03970">
    <property type="entry name" value="Rv0697"/>
    <property type="match status" value="1"/>
</dbReference>
<feature type="domain" description="Glucose-methanol-choline oxidoreductase N-terminal" evidence="6">
    <location>
        <begin position="4"/>
        <end position="287"/>
    </location>
</feature>
<dbReference type="PANTHER" id="PTHR11552:SF147">
    <property type="entry name" value="CHOLINE DEHYDROGENASE, MITOCHONDRIAL"/>
    <property type="match status" value="1"/>
</dbReference>
<dbReference type="PIRSF" id="PIRSF000137">
    <property type="entry name" value="Alcohol_oxidase"/>
    <property type="match status" value="1"/>
</dbReference>
<name>A0A4R1FX13_9NOCA</name>
<evidence type="ECO:0000259" key="7">
    <source>
        <dbReference type="Pfam" id="PF05199"/>
    </source>
</evidence>
<dbReference type="Proteomes" id="UP000294856">
    <property type="component" value="Unassembled WGS sequence"/>
</dbReference>
<feature type="domain" description="Glucose-methanol-choline oxidoreductase C-terminal" evidence="7">
    <location>
        <begin position="337"/>
        <end position="455"/>
    </location>
</feature>
<dbReference type="Pfam" id="PF05199">
    <property type="entry name" value="GMC_oxred_C"/>
    <property type="match status" value="1"/>
</dbReference>
<evidence type="ECO:0000256" key="4">
    <source>
        <dbReference type="ARBA" id="ARBA00022827"/>
    </source>
</evidence>
<reference evidence="8 9" key="1">
    <citation type="submission" date="2019-03" db="EMBL/GenBank/DDBJ databases">
        <title>Genomic Encyclopedia of Type Strains, Phase IV (KMG-IV): sequencing the most valuable type-strain genomes for metagenomic binning, comparative biology and taxonomic classification.</title>
        <authorList>
            <person name="Goeker M."/>
        </authorList>
    </citation>
    <scope>NUCLEOTIDE SEQUENCE [LARGE SCALE GENOMIC DNA]</scope>
    <source>
        <strain evidence="8 9">DSM 44684</strain>
    </source>
</reference>
<protein>
    <submittedName>
        <fullName evidence="8">Putative dehydrogenase (TIGR03970 family)</fullName>
    </submittedName>
</protein>
<feature type="binding site" evidence="5">
    <location>
        <position position="213"/>
    </location>
    <ligand>
        <name>FAD</name>
        <dbReference type="ChEBI" id="CHEBI:57692"/>
    </ligand>
</feature>
<comment type="cofactor">
    <cofactor evidence="1 5">
        <name>FAD</name>
        <dbReference type="ChEBI" id="CHEBI:57692"/>
    </cofactor>
</comment>
<feature type="binding site" evidence="5">
    <location>
        <begin position="447"/>
        <end position="448"/>
    </location>
    <ligand>
        <name>FAD</name>
        <dbReference type="ChEBI" id="CHEBI:57692"/>
    </ligand>
</feature>
<evidence type="ECO:0000313" key="9">
    <source>
        <dbReference type="Proteomes" id="UP000294856"/>
    </source>
</evidence>
<proteinExistence type="inferred from homology"/>
<dbReference type="InterPro" id="IPR000172">
    <property type="entry name" value="GMC_OxRdtase_N"/>
</dbReference>
<dbReference type="Pfam" id="PF00732">
    <property type="entry name" value="GMC_oxred_N"/>
    <property type="match status" value="1"/>
</dbReference>
<comment type="similarity">
    <text evidence="2">Belongs to the GMC oxidoreductase family.</text>
</comment>
<evidence type="ECO:0000313" key="8">
    <source>
        <dbReference type="EMBL" id="TCK00107.1"/>
    </source>
</evidence>
<dbReference type="GO" id="GO:0050660">
    <property type="term" value="F:flavin adenine dinucleotide binding"/>
    <property type="evidence" value="ECO:0007669"/>
    <property type="project" value="InterPro"/>
</dbReference>
<evidence type="ECO:0000256" key="1">
    <source>
        <dbReference type="ARBA" id="ARBA00001974"/>
    </source>
</evidence>
<dbReference type="InterPro" id="IPR036188">
    <property type="entry name" value="FAD/NAD-bd_sf"/>
</dbReference>
<dbReference type="Gene3D" id="3.50.50.60">
    <property type="entry name" value="FAD/NAD(P)-binding domain"/>
    <property type="match status" value="1"/>
</dbReference>
<evidence type="ECO:0000256" key="3">
    <source>
        <dbReference type="ARBA" id="ARBA00022630"/>
    </source>
</evidence>
<dbReference type="InterPro" id="IPR012132">
    <property type="entry name" value="GMC_OxRdtase"/>
</dbReference>
<dbReference type="InterPro" id="IPR023978">
    <property type="entry name" value="GMC_oxidoreductase_bact"/>
</dbReference>
<dbReference type="OrthoDB" id="9785276at2"/>